<evidence type="ECO:0000313" key="2">
    <source>
        <dbReference type="Proteomes" id="UP000489600"/>
    </source>
</evidence>
<dbReference type="Proteomes" id="UP000489600">
    <property type="component" value="Unassembled WGS sequence"/>
</dbReference>
<sequence length="95" mass="10943">MYERIHDKDRVVPCESSRIESSQANKCVILGESLIHDDYLLKYSDYELVEHLDCSEVSLTNAKEKGVFDREEVWRKKLNGLVSKDDGGSVEEEVH</sequence>
<protein>
    <submittedName>
        <fullName evidence="1">Uncharacterized protein</fullName>
    </submittedName>
</protein>
<dbReference type="EMBL" id="CABITT030000006">
    <property type="protein sequence ID" value="VVB08637.1"/>
    <property type="molecule type" value="Genomic_DNA"/>
</dbReference>
<dbReference type="PANTHER" id="PTHR37391">
    <property type="entry name" value="E3 UBIQUITIN-PROTEIN LIGASE"/>
    <property type="match status" value="1"/>
</dbReference>
<proteinExistence type="predicted"/>
<keyword evidence="2" id="KW-1185">Reference proteome</keyword>
<dbReference type="OrthoDB" id="2306007at2759"/>
<gene>
    <name evidence="1" type="ORF">ANE_LOCUS19081</name>
</gene>
<dbReference type="PANTHER" id="PTHR37391:SF2">
    <property type="entry name" value="E3 UBIQUITIN-PROTEIN LIGASE"/>
    <property type="match status" value="1"/>
</dbReference>
<name>A0A565C4Y2_9BRAS</name>
<dbReference type="AlphaFoldDB" id="A0A565C4Y2"/>
<comment type="caution">
    <text evidence="1">The sequence shown here is derived from an EMBL/GenBank/DDBJ whole genome shotgun (WGS) entry which is preliminary data.</text>
</comment>
<organism evidence="1 2">
    <name type="scientific">Arabis nemorensis</name>
    <dbReference type="NCBI Taxonomy" id="586526"/>
    <lineage>
        <taxon>Eukaryota</taxon>
        <taxon>Viridiplantae</taxon>
        <taxon>Streptophyta</taxon>
        <taxon>Embryophyta</taxon>
        <taxon>Tracheophyta</taxon>
        <taxon>Spermatophyta</taxon>
        <taxon>Magnoliopsida</taxon>
        <taxon>eudicotyledons</taxon>
        <taxon>Gunneridae</taxon>
        <taxon>Pentapetalae</taxon>
        <taxon>rosids</taxon>
        <taxon>malvids</taxon>
        <taxon>Brassicales</taxon>
        <taxon>Brassicaceae</taxon>
        <taxon>Arabideae</taxon>
        <taxon>Arabis</taxon>
    </lineage>
</organism>
<evidence type="ECO:0000313" key="1">
    <source>
        <dbReference type="EMBL" id="VVB08637.1"/>
    </source>
</evidence>
<reference evidence="1" key="1">
    <citation type="submission" date="2019-07" db="EMBL/GenBank/DDBJ databases">
        <authorList>
            <person name="Dittberner H."/>
        </authorList>
    </citation>
    <scope>NUCLEOTIDE SEQUENCE [LARGE SCALE GENOMIC DNA]</scope>
</reference>
<accession>A0A565C4Y2</accession>